<protein>
    <submittedName>
        <fullName evidence="1">LysR family transcriptional regulator</fullName>
    </submittedName>
</protein>
<accession>A0ACC6U9T4</accession>
<gene>
    <name evidence="1" type="ORF">AB4Y32_31340</name>
</gene>
<keyword evidence="2" id="KW-1185">Reference proteome</keyword>
<name>A0ACC6U9T4_9BURK</name>
<dbReference type="EMBL" id="JBFRCH010000029">
    <property type="protein sequence ID" value="MEX3936230.1"/>
    <property type="molecule type" value="Genomic_DNA"/>
</dbReference>
<comment type="caution">
    <text evidence="1">The sequence shown here is derived from an EMBL/GenBank/DDBJ whole genome shotgun (WGS) entry which is preliminary data.</text>
</comment>
<dbReference type="Proteomes" id="UP001558850">
    <property type="component" value="Unassembled WGS sequence"/>
</dbReference>
<organism evidence="1 2">
    <name type="scientific">Paraburkholderia phymatum</name>
    <dbReference type="NCBI Taxonomy" id="148447"/>
    <lineage>
        <taxon>Bacteria</taxon>
        <taxon>Pseudomonadati</taxon>
        <taxon>Pseudomonadota</taxon>
        <taxon>Betaproteobacteria</taxon>
        <taxon>Burkholderiales</taxon>
        <taxon>Burkholderiaceae</taxon>
        <taxon>Paraburkholderia</taxon>
    </lineage>
</organism>
<proteinExistence type="predicted"/>
<evidence type="ECO:0000313" key="2">
    <source>
        <dbReference type="Proteomes" id="UP001558850"/>
    </source>
</evidence>
<sequence length="340" mass="37213">MDQLYMLRAFVAAAQHRSFSKAAASLGVTTGSISKAIAKLEASIQTRVLHRTTRSVTLTEEAQSYYVSCCRLLEELDEANRRITREREVDSGKLRLAVHPTLIGDTFSQFLSGYRAIAPNVNLVVSIHEGVVNLYNGQFDMAILPPHQVEQSAVIRRTLFKSPRMLAASPDYLARFGMPGCAADLTGHFLLLPSQSRQHNSNYVQMIEDGEPVQVIPASSMDGNDVLLGAAALAGAGIAELPEAMAREDLAKGKLIPVLPGCALSDSEVEICLFYAHRELLPARFRTFVDFCTEFFRRDNVSRRTRLVDTRAQAAYAAAMTTGPSPERATSTNACMALDT</sequence>
<reference evidence="1" key="1">
    <citation type="submission" date="2024-07" db="EMBL/GenBank/DDBJ databases">
        <title>A survey of Mimosa microsymbionts across Brazilian biomes reveals a high diversity of Paraburkholderia nodulating endemic species, but also that Cupriavidus is common as a symbiont of widespread species.</title>
        <authorList>
            <person name="Rouws L."/>
            <person name="Barauna A."/>
            <person name="Beukes C."/>
            <person name="Rouws J.R.C."/>
            <person name="De Faria S.M."/>
            <person name="Gross E."/>
            <person name="Bueno Dos Reis Junior F."/>
            <person name="Simon M.F."/>
            <person name="Maluk M."/>
            <person name="Odee D.W."/>
            <person name="Kenicer G."/>
            <person name="Young J.P.W."/>
            <person name="Reis V.M."/>
            <person name="Zilli J."/>
            <person name="James E.K."/>
        </authorList>
    </citation>
    <scope>NUCLEOTIDE SEQUENCE</scope>
    <source>
        <strain evidence="1">EG181B</strain>
    </source>
</reference>
<evidence type="ECO:0000313" key="1">
    <source>
        <dbReference type="EMBL" id="MEX3936230.1"/>
    </source>
</evidence>